<dbReference type="InterPro" id="IPR021100">
    <property type="entry name" value="N-glycosylation_EOS1"/>
</dbReference>
<organism evidence="3 4">
    <name type="scientific">Torulaspora globosa</name>
    <dbReference type="NCBI Taxonomy" id="48254"/>
    <lineage>
        <taxon>Eukaryota</taxon>
        <taxon>Fungi</taxon>
        <taxon>Dikarya</taxon>
        <taxon>Ascomycota</taxon>
        <taxon>Saccharomycotina</taxon>
        <taxon>Saccharomycetes</taxon>
        <taxon>Saccharomycetales</taxon>
        <taxon>Saccharomycetaceae</taxon>
        <taxon>Torulaspora</taxon>
    </lineage>
</organism>
<feature type="compositionally biased region" description="Low complexity" evidence="1">
    <location>
        <begin position="296"/>
        <end position="309"/>
    </location>
</feature>
<name>A0A7G3ZD23_9SACH</name>
<feature type="region of interest" description="Disordered" evidence="1">
    <location>
        <begin position="1"/>
        <end position="23"/>
    </location>
</feature>
<evidence type="ECO:0000256" key="2">
    <source>
        <dbReference type="SAM" id="Phobius"/>
    </source>
</evidence>
<dbReference type="EMBL" id="CP059247">
    <property type="protein sequence ID" value="QLL31409.1"/>
    <property type="molecule type" value="Genomic_DNA"/>
</dbReference>
<keyword evidence="2" id="KW-1133">Transmembrane helix</keyword>
<evidence type="ECO:0000313" key="4">
    <source>
        <dbReference type="Proteomes" id="UP000515788"/>
    </source>
</evidence>
<dbReference type="GO" id="GO:0005789">
    <property type="term" value="C:endoplasmic reticulum membrane"/>
    <property type="evidence" value="ECO:0007669"/>
    <property type="project" value="InterPro"/>
</dbReference>
<dbReference type="RefSeq" id="XP_037138084.1">
    <property type="nucleotide sequence ID" value="XM_037282189.1"/>
</dbReference>
<gene>
    <name evidence="3" type="ORF">HG536_0B02720</name>
</gene>
<dbReference type="Proteomes" id="UP000515788">
    <property type="component" value="Chromosome 2"/>
</dbReference>
<dbReference type="Pfam" id="PF12326">
    <property type="entry name" value="EOS1"/>
    <property type="match status" value="1"/>
</dbReference>
<dbReference type="AlphaFoldDB" id="A0A7G3ZD23"/>
<keyword evidence="2" id="KW-0472">Membrane</keyword>
<keyword evidence="2" id="KW-0812">Transmembrane</keyword>
<evidence type="ECO:0000313" key="3">
    <source>
        <dbReference type="EMBL" id="QLL31409.1"/>
    </source>
</evidence>
<dbReference type="PRINTS" id="PR02070">
    <property type="entry name" value="NGLYCOSEOS1"/>
</dbReference>
<dbReference type="PANTHER" id="PTHR28147:SF1">
    <property type="entry name" value="N-GLYCOSYLATION PROTEIN EOS1"/>
    <property type="match status" value="1"/>
</dbReference>
<feature type="transmembrane region" description="Helical" evidence="2">
    <location>
        <begin position="179"/>
        <end position="200"/>
    </location>
</feature>
<reference evidence="3 4" key="1">
    <citation type="submission" date="2020-06" db="EMBL/GenBank/DDBJ databases">
        <title>The yeast mating-type switching endonuclease HO is a domesticated member of an unorthodox homing genetic element family.</title>
        <authorList>
            <person name="Coughlan A.Y."/>
            <person name="Lombardi L."/>
            <person name="Braun-Galleani S."/>
            <person name="Martos A.R."/>
            <person name="Galeote V."/>
            <person name="Bigey F."/>
            <person name="Dequin S."/>
            <person name="Byrne K.P."/>
            <person name="Wolfe K.H."/>
        </authorList>
    </citation>
    <scope>NUCLEOTIDE SEQUENCE [LARGE SCALE GENOMIC DNA]</scope>
    <source>
        <strain evidence="3 4">CBS764</strain>
    </source>
</reference>
<feature type="region of interest" description="Disordered" evidence="1">
    <location>
        <begin position="41"/>
        <end position="79"/>
    </location>
</feature>
<feature type="region of interest" description="Disordered" evidence="1">
    <location>
        <begin position="289"/>
        <end position="309"/>
    </location>
</feature>
<dbReference type="GO" id="GO:0034599">
    <property type="term" value="P:cellular response to oxidative stress"/>
    <property type="evidence" value="ECO:0007669"/>
    <property type="project" value="InterPro"/>
</dbReference>
<feature type="transmembrane region" description="Helical" evidence="2">
    <location>
        <begin position="212"/>
        <end position="238"/>
    </location>
</feature>
<accession>A0A7G3ZD23</accession>
<evidence type="ECO:0000256" key="1">
    <source>
        <dbReference type="SAM" id="MobiDB-lite"/>
    </source>
</evidence>
<proteinExistence type="predicted"/>
<feature type="transmembrane region" description="Helical" evidence="2">
    <location>
        <begin position="244"/>
        <end position="262"/>
    </location>
</feature>
<keyword evidence="4" id="KW-1185">Reference proteome</keyword>
<evidence type="ECO:0008006" key="5">
    <source>
        <dbReference type="Google" id="ProtNLM"/>
    </source>
</evidence>
<dbReference type="OrthoDB" id="2139606at2759"/>
<dbReference type="KEGG" id="tgb:HG536_0B02720"/>
<dbReference type="PANTHER" id="PTHR28147">
    <property type="entry name" value="N-GLYCOSYLATION PROTEIN EOS1"/>
    <property type="match status" value="1"/>
</dbReference>
<dbReference type="GO" id="GO:0006487">
    <property type="term" value="P:protein N-linked glycosylation"/>
    <property type="evidence" value="ECO:0007669"/>
    <property type="project" value="TreeGrafter"/>
</dbReference>
<dbReference type="GeneID" id="59324528"/>
<feature type="transmembrane region" description="Helical" evidence="2">
    <location>
        <begin position="333"/>
        <end position="356"/>
    </location>
</feature>
<protein>
    <recommendedName>
        <fullName evidence="5">N-glycosylation protein EOS1</fullName>
    </recommendedName>
</protein>
<sequence length="381" mass="42684">MEFRSRRTAAVGDAPAATNTVHHHHHHHYLLCESGSTGSRRRLLASSNSSNSIETPVTELRSGGGNQHAKRQPSPPLSQAHASIKTLSLSKLTAKQHLLMAICRDVSLLPPLVYIFTSLQQAWKISFRAKLKLYEPQSLKDTVKNLLESCITNTTVSQPQDQTSTGSSLLLSTLTTARASEYLLCALWCVVSLYLTYSILDSLMVRWIVKYSTLAAILRMFSMSLIIITTELLLLASLSPDGDYYLHTWILLSCIMTTAYIWQSYLTSNLNYVSQGDYDTEDEEDCDLKSCEDVPSSNNSSASLASSCSLPRRKNKRKLRKSFRFTKKRTIDLYNIIVFCVVPVGLASFITMIGLLRNLVIQRLDVEQLGRMLQSTSYILD</sequence>